<reference evidence="1 2" key="1">
    <citation type="submission" date="2017-06" db="EMBL/GenBank/DDBJ databases">
        <authorList>
            <person name="Kim H.J."/>
            <person name="Triplett B.A."/>
        </authorList>
    </citation>
    <scope>NUCLEOTIDE SEQUENCE [LARGE SCALE GENOMIC DNA]</scope>
    <source>
        <strain evidence="1 2">594</strain>
    </source>
</reference>
<organism evidence="1 2">
    <name type="scientific">Stenotrophomonas maltophilia</name>
    <name type="common">Pseudomonas maltophilia</name>
    <name type="synonym">Xanthomonas maltophilia</name>
    <dbReference type="NCBI Taxonomy" id="40324"/>
    <lineage>
        <taxon>Bacteria</taxon>
        <taxon>Pseudomonadati</taxon>
        <taxon>Pseudomonadota</taxon>
        <taxon>Gammaproteobacteria</taxon>
        <taxon>Lysobacterales</taxon>
        <taxon>Lysobacteraceae</taxon>
        <taxon>Stenotrophomonas</taxon>
        <taxon>Stenotrophomonas maltophilia group</taxon>
    </lineage>
</organism>
<dbReference type="Proteomes" id="UP000197090">
    <property type="component" value="Unassembled WGS sequence"/>
</dbReference>
<proteinExistence type="predicted"/>
<dbReference type="RefSeq" id="WP_072166981.1">
    <property type="nucleotide sequence ID" value="NZ_CP104289.1"/>
</dbReference>
<evidence type="ECO:0000313" key="2">
    <source>
        <dbReference type="Proteomes" id="UP000197090"/>
    </source>
</evidence>
<dbReference type="EMBL" id="NIVX01000092">
    <property type="protein sequence ID" value="OWQ71915.1"/>
    <property type="molecule type" value="Genomic_DNA"/>
</dbReference>
<gene>
    <name evidence="1" type="ORF">CEE63_15860</name>
</gene>
<accession>A0A246I1X5</accession>
<name>A0A246I1X5_STEMA</name>
<dbReference type="AlphaFoldDB" id="A0A246I1X5"/>
<evidence type="ECO:0000313" key="1">
    <source>
        <dbReference type="EMBL" id="OWQ71915.1"/>
    </source>
</evidence>
<sequence length="128" mass="13553">MNMLPLTALLVALAVSASALPAHAADAPAAANAADCIQLGSDQQLVRAGASRNILLRNGQDHYLVHFQDDCSAAGYSRKLSFATDGQQGLLCAAGRSQLNTDSSRCIVSQIEPVDEATFKKKARQRSR</sequence>
<comment type="caution">
    <text evidence="1">The sequence shown here is derived from an EMBL/GenBank/DDBJ whole genome shotgun (WGS) entry which is preliminary data.</text>
</comment>
<protein>
    <submittedName>
        <fullName evidence="1">Uncharacterized protein</fullName>
    </submittedName>
</protein>